<dbReference type="InterPro" id="IPR011009">
    <property type="entry name" value="Kinase-like_dom_sf"/>
</dbReference>
<dbReference type="GO" id="GO:0004674">
    <property type="term" value="F:protein serine/threonine kinase activity"/>
    <property type="evidence" value="ECO:0007669"/>
    <property type="project" value="TreeGrafter"/>
</dbReference>
<dbReference type="SUPFAM" id="SSF56112">
    <property type="entry name" value="Protein kinase-like (PK-like)"/>
    <property type="match status" value="1"/>
</dbReference>
<evidence type="ECO:0000256" key="1">
    <source>
        <dbReference type="PROSITE-ProRule" id="PRU10141"/>
    </source>
</evidence>
<evidence type="ECO:0000259" key="2">
    <source>
        <dbReference type="PROSITE" id="PS50011"/>
    </source>
</evidence>
<evidence type="ECO:0000313" key="4">
    <source>
        <dbReference type="Proteomes" id="UP000266673"/>
    </source>
</evidence>
<dbReference type="AlphaFoldDB" id="A0A397V8U1"/>
<dbReference type="Proteomes" id="UP000266673">
    <property type="component" value="Unassembled WGS sequence"/>
</dbReference>
<dbReference type="InterPro" id="IPR000719">
    <property type="entry name" value="Prot_kinase_dom"/>
</dbReference>
<keyword evidence="1" id="KW-0067">ATP-binding</keyword>
<dbReference type="PROSITE" id="PS50011">
    <property type="entry name" value="PROTEIN_KINASE_DOM"/>
    <property type="match status" value="1"/>
</dbReference>
<dbReference type="InterPro" id="IPR051681">
    <property type="entry name" value="Ser/Thr_Kinases-Pseudokinases"/>
</dbReference>
<dbReference type="PROSITE" id="PS00107">
    <property type="entry name" value="PROTEIN_KINASE_ATP"/>
    <property type="match status" value="1"/>
</dbReference>
<dbReference type="GO" id="GO:0005524">
    <property type="term" value="F:ATP binding"/>
    <property type="evidence" value="ECO:0007669"/>
    <property type="project" value="UniProtKB-UniRule"/>
</dbReference>
<dbReference type="OrthoDB" id="2395194at2759"/>
<organism evidence="3 4">
    <name type="scientific">Gigaspora rosea</name>
    <dbReference type="NCBI Taxonomy" id="44941"/>
    <lineage>
        <taxon>Eukaryota</taxon>
        <taxon>Fungi</taxon>
        <taxon>Fungi incertae sedis</taxon>
        <taxon>Mucoromycota</taxon>
        <taxon>Glomeromycotina</taxon>
        <taxon>Glomeromycetes</taxon>
        <taxon>Diversisporales</taxon>
        <taxon>Gigasporaceae</taxon>
        <taxon>Gigaspora</taxon>
    </lineage>
</organism>
<keyword evidence="3" id="KW-0808">Transferase</keyword>
<dbReference type="PANTHER" id="PTHR44329:SF214">
    <property type="entry name" value="PROTEIN KINASE DOMAIN-CONTAINING PROTEIN"/>
    <property type="match status" value="1"/>
</dbReference>
<dbReference type="EMBL" id="QKWP01000585">
    <property type="protein sequence ID" value="RIB17747.1"/>
    <property type="molecule type" value="Genomic_DNA"/>
</dbReference>
<gene>
    <name evidence="3" type="ORF">C2G38_1402931</name>
</gene>
<keyword evidence="4" id="KW-1185">Reference proteome</keyword>
<evidence type="ECO:0000313" key="3">
    <source>
        <dbReference type="EMBL" id="RIB17747.1"/>
    </source>
</evidence>
<reference evidence="3 4" key="1">
    <citation type="submission" date="2018-06" db="EMBL/GenBank/DDBJ databases">
        <title>Comparative genomics reveals the genomic features of Rhizophagus irregularis, R. cerebriforme, R. diaphanum and Gigaspora rosea, and their symbiotic lifestyle signature.</title>
        <authorList>
            <person name="Morin E."/>
            <person name="San Clemente H."/>
            <person name="Chen E.C.H."/>
            <person name="De La Providencia I."/>
            <person name="Hainaut M."/>
            <person name="Kuo A."/>
            <person name="Kohler A."/>
            <person name="Murat C."/>
            <person name="Tang N."/>
            <person name="Roy S."/>
            <person name="Loubradou J."/>
            <person name="Henrissat B."/>
            <person name="Grigoriev I.V."/>
            <person name="Corradi N."/>
            <person name="Roux C."/>
            <person name="Martin F.M."/>
        </authorList>
    </citation>
    <scope>NUCLEOTIDE SEQUENCE [LARGE SCALE GENOMIC DNA]</scope>
    <source>
        <strain evidence="3 4">DAOM 194757</strain>
    </source>
</reference>
<dbReference type="InterPro" id="IPR017441">
    <property type="entry name" value="Protein_kinase_ATP_BS"/>
</dbReference>
<protein>
    <submittedName>
        <fullName evidence="3">Kinase-like domain-containing protein</fullName>
    </submittedName>
</protein>
<name>A0A397V8U1_9GLOM</name>
<feature type="domain" description="Protein kinase" evidence="2">
    <location>
        <begin position="369"/>
        <end position="632"/>
    </location>
</feature>
<dbReference type="PANTHER" id="PTHR44329">
    <property type="entry name" value="SERINE/THREONINE-PROTEIN KINASE TNNI3K-RELATED"/>
    <property type="match status" value="1"/>
</dbReference>
<keyword evidence="1" id="KW-0547">Nucleotide-binding</keyword>
<feature type="binding site" evidence="1">
    <location>
        <position position="407"/>
    </location>
    <ligand>
        <name>ATP</name>
        <dbReference type="ChEBI" id="CHEBI:30616"/>
    </ligand>
</feature>
<proteinExistence type="predicted"/>
<comment type="caution">
    <text evidence="3">The sequence shown here is derived from an EMBL/GenBank/DDBJ whole genome shotgun (WGS) entry which is preliminary data.</text>
</comment>
<dbReference type="Pfam" id="PF07714">
    <property type="entry name" value="PK_Tyr_Ser-Thr"/>
    <property type="match status" value="1"/>
</dbReference>
<keyword evidence="3" id="KW-0418">Kinase</keyword>
<dbReference type="Gene3D" id="1.10.510.10">
    <property type="entry name" value="Transferase(Phosphotransferase) domain 1"/>
    <property type="match status" value="1"/>
</dbReference>
<accession>A0A397V8U1</accession>
<dbReference type="InterPro" id="IPR001245">
    <property type="entry name" value="Ser-Thr/Tyr_kinase_cat_dom"/>
</dbReference>
<sequence>MGNVEIAIVITLRKHGVKYVNLKKRLKDGQVEMKKIDECIREFQLKVTKYEDIIEWIPFDRLGNIIKKNESDSTFLAIWLDGTRIISGKPSEYTQSRTPCVVDLRALSSSQNLLDFLKEFEAYTALNNKEYKVYGMTRNTTTGEYMIVFDSLYSKRKCWNGKCENCNQYNTSKAWCRTCDLQRAAQGWTSGNETIDDCIKGFQLKTNKYEDIIEWIPFDRLVSQMINKNDSSPIFLATWLDGIRIISGRPYEYTQSRTSSCAVDLKTVPNSQNLIDFLKKFQNYPKSENKEYKLYGITRNAATNEYMIVFDEFYSERNKSYGKCRNCDRNNTSLAWCRTCGLWICGNINVDNCVKEYEYIIEWIPFQRLDNIQIIGHGGFGNVYSATWLDGKINNTNQRTPLTVALKSLPGSQKNFLREFKNYMKLRYVCRELEVYGLTMNANKEYLMVFQYANIGSLRNYLTSNFKEFNWKSKLKLLMEISEDLAQIHKAGYVHGDFHSGNILLSQCLGGDIIPYIADLGLSRKKEEFESEVVYGVLPYVAPELLKKQPYTTAADIYSFGVIMTEISTGKPPHHDTDYNEMLAIKICNGLRPEFAKDIPECYIKLANQCMDVNPSNRPIASDINDKLKIWYMISRSNYAKMFENGPVIREAFENANRIIPTLLTKIPNYSNNKLTSKLLNFQNLSNQLNSSFIPPAQSSRIYDSESQNFFISENIDYCNNGDND</sequence>